<evidence type="ECO:0000313" key="6">
    <source>
        <dbReference type="EMBL" id="POY35401.1"/>
    </source>
</evidence>
<evidence type="ECO:0000256" key="1">
    <source>
        <dbReference type="ARBA" id="ARBA00006926"/>
    </source>
</evidence>
<dbReference type="EMBL" id="PQVF01000011">
    <property type="protein sequence ID" value="POY35401.1"/>
    <property type="molecule type" value="Genomic_DNA"/>
</dbReference>
<protein>
    <recommendedName>
        <fullName evidence="5">Glutathione peroxidase</fullName>
    </recommendedName>
</protein>
<comment type="caution">
    <text evidence="6">The sequence shown here is derived from an EMBL/GenBank/DDBJ whole genome shotgun (WGS) entry which is preliminary data.</text>
</comment>
<dbReference type="PRINTS" id="PR01011">
    <property type="entry name" value="GLUTPROXDASE"/>
</dbReference>
<dbReference type="PROSITE" id="PS51355">
    <property type="entry name" value="GLUTATHIONE_PEROXID_3"/>
    <property type="match status" value="1"/>
</dbReference>
<proteinExistence type="inferred from homology"/>
<name>A0A2S4ZYH7_9SPHI</name>
<dbReference type="PIRSF" id="PIRSF000303">
    <property type="entry name" value="Glutathion_perox"/>
    <property type="match status" value="1"/>
</dbReference>
<keyword evidence="3 5" id="KW-0560">Oxidoreductase</keyword>
<keyword evidence="7" id="KW-1185">Reference proteome</keyword>
<evidence type="ECO:0000313" key="7">
    <source>
        <dbReference type="Proteomes" id="UP000236893"/>
    </source>
</evidence>
<organism evidence="6 7">
    <name type="scientific">Solitalea longa</name>
    <dbReference type="NCBI Taxonomy" id="2079460"/>
    <lineage>
        <taxon>Bacteria</taxon>
        <taxon>Pseudomonadati</taxon>
        <taxon>Bacteroidota</taxon>
        <taxon>Sphingobacteriia</taxon>
        <taxon>Sphingobacteriales</taxon>
        <taxon>Sphingobacteriaceae</taxon>
        <taxon>Solitalea</taxon>
    </lineage>
</organism>
<evidence type="ECO:0000256" key="4">
    <source>
        <dbReference type="PIRSR" id="PIRSR000303-1"/>
    </source>
</evidence>
<dbReference type="OrthoDB" id="9789406at2"/>
<dbReference type="SUPFAM" id="SSF52833">
    <property type="entry name" value="Thioredoxin-like"/>
    <property type="match status" value="1"/>
</dbReference>
<dbReference type="GO" id="GO:0006979">
    <property type="term" value="P:response to oxidative stress"/>
    <property type="evidence" value="ECO:0007669"/>
    <property type="project" value="InterPro"/>
</dbReference>
<reference evidence="6 7" key="1">
    <citation type="submission" date="2018-01" db="EMBL/GenBank/DDBJ databases">
        <authorList>
            <person name="Gaut B.S."/>
            <person name="Morton B.R."/>
            <person name="Clegg M.T."/>
            <person name="Duvall M.R."/>
        </authorList>
    </citation>
    <scope>NUCLEOTIDE SEQUENCE [LARGE SCALE GENOMIC DNA]</scope>
    <source>
        <strain evidence="6 7">HR-AV</strain>
    </source>
</reference>
<gene>
    <name evidence="6" type="ORF">C3K47_15170</name>
</gene>
<dbReference type="PANTHER" id="PTHR11592:SF78">
    <property type="entry name" value="GLUTATHIONE PEROXIDASE"/>
    <property type="match status" value="1"/>
</dbReference>
<evidence type="ECO:0000256" key="2">
    <source>
        <dbReference type="ARBA" id="ARBA00022559"/>
    </source>
</evidence>
<dbReference type="Proteomes" id="UP000236893">
    <property type="component" value="Unassembled WGS sequence"/>
</dbReference>
<dbReference type="InterPro" id="IPR036249">
    <property type="entry name" value="Thioredoxin-like_sf"/>
</dbReference>
<dbReference type="AlphaFoldDB" id="A0A2S4ZYH7"/>
<keyword evidence="2 5" id="KW-0575">Peroxidase</keyword>
<comment type="similarity">
    <text evidence="1 5">Belongs to the glutathione peroxidase family.</text>
</comment>
<evidence type="ECO:0000256" key="3">
    <source>
        <dbReference type="ARBA" id="ARBA00023002"/>
    </source>
</evidence>
<dbReference type="PROSITE" id="PS00460">
    <property type="entry name" value="GLUTATHIONE_PEROXID_1"/>
    <property type="match status" value="1"/>
</dbReference>
<dbReference type="CDD" id="cd00340">
    <property type="entry name" value="GSH_Peroxidase"/>
    <property type="match status" value="1"/>
</dbReference>
<dbReference type="RefSeq" id="WP_103790006.1">
    <property type="nucleotide sequence ID" value="NZ_PQVF01000011.1"/>
</dbReference>
<accession>A0A2S4ZYH7</accession>
<feature type="active site" evidence="4">
    <location>
        <position position="64"/>
    </location>
</feature>
<dbReference type="Pfam" id="PF00255">
    <property type="entry name" value="GSHPx"/>
    <property type="match status" value="1"/>
</dbReference>
<dbReference type="InterPro" id="IPR000889">
    <property type="entry name" value="Glutathione_peroxidase"/>
</dbReference>
<dbReference type="PANTHER" id="PTHR11592">
    <property type="entry name" value="GLUTATHIONE PEROXIDASE"/>
    <property type="match status" value="1"/>
</dbReference>
<sequence length="184" mass="20866">METLMIVLTLFLGACNSKVISNDANTQPKTSFYDLQYTSIDGQVIDFKQYKGKKLLIVNTASECGFTPQYSDLEKLNEEYGTKVVVLGFPANNFGGQEPGSNTEIKGFCKKNYGVTFQLFEKSSVKGDDKNVVYQWLTDKNKNGWNDQEPTWNFCKYLINEKGELVKFFPSKIKPTDTEIISML</sequence>
<evidence type="ECO:0000256" key="5">
    <source>
        <dbReference type="RuleBase" id="RU000499"/>
    </source>
</evidence>
<dbReference type="GO" id="GO:0004601">
    <property type="term" value="F:peroxidase activity"/>
    <property type="evidence" value="ECO:0007669"/>
    <property type="project" value="UniProtKB-KW"/>
</dbReference>
<dbReference type="Gene3D" id="3.40.30.10">
    <property type="entry name" value="Glutaredoxin"/>
    <property type="match status" value="1"/>
</dbReference>
<dbReference type="InterPro" id="IPR029759">
    <property type="entry name" value="GPX_AS"/>
</dbReference>